<protein>
    <submittedName>
        <fullName evidence="2">TolB family protein</fullName>
    </submittedName>
</protein>
<evidence type="ECO:0000313" key="3">
    <source>
        <dbReference type="Proteomes" id="UP000481421"/>
    </source>
</evidence>
<dbReference type="Gene3D" id="2.120.10.30">
    <property type="entry name" value="TolB, C-terminal domain"/>
    <property type="match status" value="1"/>
</dbReference>
<gene>
    <name evidence="2" type="ORF">G3572_17280</name>
</gene>
<proteinExistence type="inferred from homology"/>
<dbReference type="EMBL" id="JAAIKE010000007">
    <property type="protein sequence ID" value="NEX47966.1"/>
    <property type="molecule type" value="Genomic_DNA"/>
</dbReference>
<organism evidence="2 3">
    <name type="scientific">Pseudotabrizicola algicola</name>
    <dbReference type="NCBI Taxonomy" id="2709381"/>
    <lineage>
        <taxon>Bacteria</taxon>
        <taxon>Pseudomonadati</taxon>
        <taxon>Pseudomonadota</taxon>
        <taxon>Alphaproteobacteria</taxon>
        <taxon>Rhodobacterales</taxon>
        <taxon>Paracoccaceae</taxon>
        <taxon>Pseudotabrizicola</taxon>
    </lineage>
</organism>
<dbReference type="RefSeq" id="WP_164614233.1">
    <property type="nucleotide sequence ID" value="NZ_JAAIKE010000007.1"/>
</dbReference>
<comment type="similarity">
    <text evidence="1">Belongs to the TolB family.</text>
</comment>
<evidence type="ECO:0000256" key="1">
    <source>
        <dbReference type="ARBA" id="ARBA00009820"/>
    </source>
</evidence>
<dbReference type="Pfam" id="PF07676">
    <property type="entry name" value="PD40"/>
    <property type="match status" value="2"/>
</dbReference>
<reference evidence="2 3" key="1">
    <citation type="submission" date="2020-02" db="EMBL/GenBank/DDBJ databases">
        <title>Rhodobacter algicola sp. nov., isolated from microalga culture.</title>
        <authorList>
            <person name="Park C.-Y."/>
        </authorList>
    </citation>
    <scope>NUCLEOTIDE SEQUENCE [LARGE SCALE GENOMIC DNA]</scope>
    <source>
        <strain evidence="2 3">ETT8</strain>
    </source>
</reference>
<dbReference type="Proteomes" id="UP000481421">
    <property type="component" value="Unassembled WGS sequence"/>
</dbReference>
<dbReference type="PANTHER" id="PTHR36842:SF1">
    <property type="entry name" value="PROTEIN TOLB"/>
    <property type="match status" value="1"/>
</dbReference>
<sequence>MRSSLEIWDMARGQARVVLQTDCHIEAPNWSPCGSYLLVNGEGRLFRVPLDAPALQAVDLEGVGRLNNDHGISPDGKTWVISSHHRGAGSEIYLVPAGGGMPQRVSPEAPSWWHGWSPDGRTLAYVAARGGSRVIDVYTLPVDGGTERRLTNGEGHCDGPDYSPDGHAIYYNCDRDGHAQIWVMASDGTDQRKLFADNFVNWFPHPSPCGQHVIYLAYPPGTLGHPADLPVAICRMDPDGGNRQRLIEMNGGQGTMNVPNWAPDGSAFAYVRYALPG</sequence>
<dbReference type="SUPFAM" id="SSF82171">
    <property type="entry name" value="DPP6 N-terminal domain-like"/>
    <property type="match status" value="1"/>
</dbReference>
<dbReference type="InterPro" id="IPR011659">
    <property type="entry name" value="WD40"/>
</dbReference>
<keyword evidence="3" id="KW-1185">Reference proteome</keyword>
<comment type="caution">
    <text evidence="2">The sequence shown here is derived from an EMBL/GenBank/DDBJ whole genome shotgun (WGS) entry which is preliminary data.</text>
</comment>
<name>A0A6B3RS41_9RHOB</name>
<dbReference type="AlphaFoldDB" id="A0A6B3RS41"/>
<dbReference type="InterPro" id="IPR011042">
    <property type="entry name" value="6-blade_b-propeller_TolB-like"/>
</dbReference>
<accession>A0A6B3RS41</accession>
<evidence type="ECO:0000313" key="2">
    <source>
        <dbReference type="EMBL" id="NEX47966.1"/>
    </source>
</evidence>
<dbReference type="PANTHER" id="PTHR36842">
    <property type="entry name" value="PROTEIN TOLB HOMOLOG"/>
    <property type="match status" value="1"/>
</dbReference>